<sequence>MKPIWLASLSFLLVCGCDRPLAVVAPAQTSGKTQISTFLPDDMSNSPRFSVRGKVIWKGEPPVVPKLPAIFGKVEKHIPPFNPFFPRIDEKTKGLANAVVSIDLSERGRPELQPKNLTLIAEPNRFYFEPGRQPIVATTLGSELEMKSVSDKPSIITARGAAFYSLTFPTPETVHRKKLEQAGQVNFYNSGGEFSQRYCWAGCRAYVFDHPWFAVTDDQGNFEIKNIPLGKHEIVVDVADYRMEKYEQDPDTQLITRILYKSPVQKLTKISVNRNQEVQFEVGNGDFR</sequence>
<dbReference type="InterPro" id="IPR008969">
    <property type="entry name" value="CarboxyPept-like_regulatory"/>
</dbReference>
<gene>
    <name evidence="1" type="ORF">KIH39_01555</name>
</gene>
<organism evidence="1 2">
    <name type="scientific">Telmatocola sphagniphila</name>
    <dbReference type="NCBI Taxonomy" id="1123043"/>
    <lineage>
        <taxon>Bacteria</taxon>
        <taxon>Pseudomonadati</taxon>
        <taxon>Planctomycetota</taxon>
        <taxon>Planctomycetia</taxon>
        <taxon>Gemmatales</taxon>
        <taxon>Gemmataceae</taxon>
    </lineage>
</organism>
<proteinExistence type="predicted"/>
<evidence type="ECO:0000313" key="2">
    <source>
        <dbReference type="Proteomes" id="UP000676194"/>
    </source>
</evidence>
<name>A0A8E6B7M1_9BACT</name>
<dbReference type="Proteomes" id="UP000676194">
    <property type="component" value="Chromosome"/>
</dbReference>
<accession>A0A8E6B7M1</accession>
<dbReference type="EMBL" id="CP074694">
    <property type="protein sequence ID" value="QVL32631.1"/>
    <property type="molecule type" value="Genomic_DNA"/>
</dbReference>
<dbReference type="SUPFAM" id="SSF49464">
    <property type="entry name" value="Carboxypeptidase regulatory domain-like"/>
    <property type="match status" value="1"/>
</dbReference>
<keyword evidence="2" id="KW-1185">Reference proteome</keyword>
<protein>
    <submittedName>
        <fullName evidence="1">Uncharacterized protein</fullName>
    </submittedName>
</protein>
<dbReference type="RefSeq" id="WP_213497523.1">
    <property type="nucleotide sequence ID" value="NZ_CP074694.1"/>
</dbReference>
<dbReference type="AlphaFoldDB" id="A0A8E6B7M1"/>
<dbReference type="PROSITE" id="PS51257">
    <property type="entry name" value="PROKAR_LIPOPROTEIN"/>
    <property type="match status" value="1"/>
</dbReference>
<evidence type="ECO:0000313" key="1">
    <source>
        <dbReference type="EMBL" id="QVL32631.1"/>
    </source>
</evidence>
<reference evidence="1" key="1">
    <citation type="submission" date="2021-05" db="EMBL/GenBank/DDBJ databases">
        <title>Complete genome sequence of the cellulolytic planctomycete Telmatocola sphagniphila SP2T and characterization of the first cellulase from planctomycetes.</title>
        <authorList>
            <person name="Rakitin A.L."/>
            <person name="Beletsky A.V."/>
            <person name="Naumoff D.G."/>
            <person name="Kulichevskaya I.S."/>
            <person name="Mardanov A.V."/>
            <person name="Ravin N.V."/>
            <person name="Dedysh S.N."/>
        </authorList>
    </citation>
    <scope>NUCLEOTIDE SEQUENCE</scope>
    <source>
        <strain evidence="1">SP2T</strain>
    </source>
</reference>
<dbReference type="KEGG" id="tsph:KIH39_01555"/>